<dbReference type="RefSeq" id="WP_188851372.1">
    <property type="nucleotide sequence ID" value="NZ_BMJJ01000006.1"/>
</dbReference>
<proteinExistence type="predicted"/>
<dbReference type="Pfam" id="PF06568">
    <property type="entry name" value="YjiS-like"/>
    <property type="match status" value="1"/>
</dbReference>
<comment type="caution">
    <text evidence="2">The sequence shown here is derived from an EMBL/GenBank/DDBJ whole genome shotgun (WGS) entry which is preliminary data.</text>
</comment>
<gene>
    <name evidence="2" type="ORF">GCM10011335_26520</name>
</gene>
<sequence>MSVNVDHGETILALSSRVARRVLALKAFALRWQQALSRGSALYRSRRQLLELSDAQLRDIGLTRREAAAEARRGFGGG</sequence>
<evidence type="ECO:0000313" key="3">
    <source>
        <dbReference type="Proteomes" id="UP000613160"/>
    </source>
</evidence>
<reference evidence="2" key="2">
    <citation type="submission" date="2020-09" db="EMBL/GenBank/DDBJ databases">
        <authorList>
            <person name="Sun Q."/>
            <person name="Zhou Y."/>
        </authorList>
    </citation>
    <scope>NUCLEOTIDE SEQUENCE</scope>
    <source>
        <strain evidence="2">CGMCC 1.15493</strain>
    </source>
</reference>
<evidence type="ECO:0000259" key="1">
    <source>
        <dbReference type="Pfam" id="PF06568"/>
    </source>
</evidence>
<reference evidence="2" key="1">
    <citation type="journal article" date="2014" name="Int. J. Syst. Evol. Microbiol.">
        <title>Complete genome sequence of Corynebacterium casei LMG S-19264T (=DSM 44701T), isolated from a smear-ripened cheese.</title>
        <authorList>
            <consortium name="US DOE Joint Genome Institute (JGI-PGF)"/>
            <person name="Walter F."/>
            <person name="Albersmeier A."/>
            <person name="Kalinowski J."/>
            <person name="Ruckert C."/>
        </authorList>
    </citation>
    <scope>NUCLEOTIDE SEQUENCE</scope>
    <source>
        <strain evidence="2">CGMCC 1.15493</strain>
    </source>
</reference>
<feature type="domain" description="YjiS-like" evidence="1">
    <location>
        <begin position="34"/>
        <end position="67"/>
    </location>
</feature>
<protein>
    <recommendedName>
        <fullName evidence="1">YjiS-like domain-containing protein</fullName>
    </recommendedName>
</protein>
<dbReference type="EMBL" id="BMJJ01000006">
    <property type="protein sequence ID" value="GGD22340.1"/>
    <property type="molecule type" value="Genomic_DNA"/>
</dbReference>
<name>A0A917DBB3_9HYPH</name>
<dbReference type="InterPro" id="IPR009506">
    <property type="entry name" value="YjiS-like"/>
</dbReference>
<dbReference type="Proteomes" id="UP000613160">
    <property type="component" value="Unassembled WGS sequence"/>
</dbReference>
<evidence type="ECO:0000313" key="2">
    <source>
        <dbReference type="EMBL" id="GGD22340.1"/>
    </source>
</evidence>
<organism evidence="2 3">
    <name type="scientific">Aureimonas glaciei</name>
    <dbReference type="NCBI Taxonomy" id="1776957"/>
    <lineage>
        <taxon>Bacteria</taxon>
        <taxon>Pseudomonadati</taxon>
        <taxon>Pseudomonadota</taxon>
        <taxon>Alphaproteobacteria</taxon>
        <taxon>Hyphomicrobiales</taxon>
        <taxon>Aurantimonadaceae</taxon>
        <taxon>Aureimonas</taxon>
    </lineage>
</organism>
<accession>A0A917DBB3</accession>
<dbReference type="AlphaFoldDB" id="A0A917DBB3"/>
<keyword evidence="3" id="KW-1185">Reference proteome</keyword>